<keyword evidence="4" id="KW-0456">Lyase</keyword>
<dbReference type="EMBL" id="LFZO01000011">
    <property type="protein sequence ID" value="KXT18030.1"/>
    <property type="molecule type" value="Genomic_DNA"/>
</dbReference>
<evidence type="ECO:0000256" key="3">
    <source>
        <dbReference type="ARBA" id="ARBA00022833"/>
    </source>
</evidence>
<evidence type="ECO:0000313" key="6">
    <source>
        <dbReference type="EMBL" id="KXT18030.1"/>
    </source>
</evidence>
<evidence type="ECO:0000256" key="1">
    <source>
        <dbReference type="ARBA" id="ARBA00005495"/>
    </source>
</evidence>
<dbReference type="SUPFAM" id="SSF51316">
    <property type="entry name" value="Mss4-like"/>
    <property type="match status" value="2"/>
</dbReference>
<dbReference type="GO" id="GO:0016846">
    <property type="term" value="F:carbon-sulfur lyase activity"/>
    <property type="evidence" value="ECO:0007669"/>
    <property type="project" value="InterPro"/>
</dbReference>
<dbReference type="OrthoDB" id="5422068at2759"/>
<keyword evidence="7" id="KW-1185">Reference proteome</keyword>
<dbReference type="InterPro" id="IPR006913">
    <property type="entry name" value="CENP-V/GFA"/>
</dbReference>
<dbReference type="PANTHER" id="PTHR33337:SF31">
    <property type="entry name" value="DUF636 DOMAIN PROTEIN (AFU_ORTHOLOGUE AFUA_2G12650)"/>
    <property type="match status" value="1"/>
</dbReference>
<dbReference type="Pfam" id="PF04828">
    <property type="entry name" value="GFA"/>
    <property type="match status" value="2"/>
</dbReference>
<organism evidence="6 7">
    <name type="scientific">Pseudocercospora musae</name>
    <dbReference type="NCBI Taxonomy" id="113226"/>
    <lineage>
        <taxon>Eukaryota</taxon>
        <taxon>Fungi</taxon>
        <taxon>Dikarya</taxon>
        <taxon>Ascomycota</taxon>
        <taxon>Pezizomycotina</taxon>
        <taxon>Dothideomycetes</taxon>
        <taxon>Dothideomycetidae</taxon>
        <taxon>Mycosphaerellales</taxon>
        <taxon>Mycosphaerellaceae</taxon>
        <taxon>Pseudocercospora</taxon>
    </lineage>
</organism>
<keyword evidence="3" id="KW-0862">Zinc</keyword>
<evidence type="ECO:0000259" key="5">
    <source>
        <dbReference type="PROSITE" id="PS51891"/>
    </source>
</evidence>
<protein>
    <recommendedName>
        <fullName evidence="5">CENP-V/GFA domain-containing protein</fullName>
    </recommendedName>
</protein>
<evidence type="ECO:0000256" key="4">
    <source>
        <dbReference type="ARBA" id="ARBA00023239"/>
    </source>
</evidence>
<reference evidence="6 7" key="1">
    <citation type="submission" date="2015-07" db="EMBL/GenBank/DDBJ databases">
        <title>Comparative genomics of the Sigatoka disease complex on banana suggests a link between parallel evolutionary changes in Pseudocercospora fijiensis and Pseudocercospora eumusae and increased virulence on the banana host.</title>
        <authorList>
            <person name="Chang T.-C."/>
            <person name="Salvucci A."/>
            <person name="Crous P.W."/>
            <person name="Stergiopoulos I."/>
        </authorList>
    </citation>
    <scope>NUCLEOTIDE SEQUENCE [LARGE SCALE GENOMIC DNA]</scope>
    <source>
        <strain evidence="6 7">CBS 116634</strain>
    </source>
</reference>
<sequence>MHLPAPLRAKVGPACECACLHLIDCMLSLSPRLYIDLEISMMPNDTRIIKASCLCGSSAHAINLPQSAFPLKGYMCHCSSCRHMTGSLCVMVAFLPASYQPEQSLVDRWTSYVFSKRITQYFCPTCGCQVMTRCLADGDDPDSQITWDVATGTLEQLDDILEWQGHEHLQDTLDGGFSDMLTEIDGKVLSRWPAHFGKGEVLPIHWQSPSRPRTQASSNDKLRAHCKCGGVELYISRPSARSAVAKKAWPELPRSEDVQKEDIPAESSTHWLRDKQTKFLVGLCACNSCRLVTGMEFIPWAFIPLVDLSLDADGEVPFPNDCQFGTIKYYNSSDGCHRFFCKVCGATCFWDGDDRKYIKDIAFGLLDAPEGTRAESWFGWRTNNYGFRDDTIGRADKFTLACERGLKAWEASREGDDLSGPPHTLGAY</sequence>
<dbReference type="PROSITE" id="PS51891">
    <property type="entry name" value="CENP_V_GFA"/>
    <property type="match status" value="1"/>
</dbReference>
<feature type="domain" description="CENP-V/GFA" evidence="5">
    <location>
        <begin position="49"/>
        <end position="164"/>
    </location>
</feature>
<accession>A0A139ITP0</accession>
<gene>
    <name evidence="6" type="ORF">AC579_4594</name>
</gene>
<dbReference type="Gene3D" id="3.90.1590.10">
    <property type="entry name" value="glutathione-dependent formaldehyde- activating enzyme (gfa)"/>
    <property type="match status" value="2"/>
</dbReference>
<dbReference type="InterPro" id="IPR011057">
    <property type="entry name" value="Mss4-like_sf"/>
</dbReference>
<dbReference type="Proteomes" id="UP000073492">
    <property type="component" value="Unassembled WGS sequence"/>
</dbReference>
<proteinExistence type="inferred from homology"/>
<comment type="similarity">
    <text evidence="1">Belongs to the Gfa family.</text>
</comment>
<evidence type="ECO:0000313" key="7">
    <source>
        <dbReference type="Proteomes" id="UP000073492"/>
    </source>
</evidence>
<comment type="caution">
    <text evidence="6">The sequence shown here is derived from an EMBL/GenBank/DDBJ whole genome shotgun (WGS) entry which is preliminary data.</text>
</comment>
<keyword evidence="2" id="KW-0479">Metal-binding</keyword>
<dbReference type="PANTHER" id="PTHR33337">
    <property type="entry name" value="GFA DOMAIN-CONTAINING PROTEIN"/>
    <property type="match status" value="1"/>
</dbReference>
<dbReference type="STRING" id="113226.A0A139ITP0"/>
<evidence type="ECO:0000256" key="2">
    <source>
        <dbReference type="ARBA" id="ARBA00022723"/>
    </source>
</evidence>
<name>A0A139ITP0_9PEZI</name>
<dbReference type="AlphaFoldDB" id="A0A139ITP0"/>
<dbReference type="GO" id="GO:0046872">
    <property type="term" value="F:metal ion binding"/>
    <property type="evidence" value="ECO:0007669"/>
    <property type="project" value="UniProtKB-KW"/>
</dbReference>